<proteinExistence type="predicted"/>
<keyword evidence="3" id="KW-1185">Reference proteome</keyword>
<evidence type="ECO:0000256" key="1">
    <source>
        <dbReference type="SAM" id="MobiDB-lite"/>
    </source>
</evidence>
<dbReference type="EMBL" id="JAAAHS010000016">
    <property type="protein sequence ID" value="NBE50636.1"/>
    <property type="molecule type" value="Genomic_DNA"/>
</dbReference>
<dbReference type="RefSeq" id="WP_161693839.1">
    <property type="nucleotide sequence ID" value="NZ_JAAAHS010000016.1"/>
</dbReference>
<feature type="region of interest" description="Disordered" evidence="1">
    <location>
        <begin position="59"/>
        <end position="109"/>
    </location>
</feature>
<comment type="caution">
    <text evidence="2">The sequence shown here is derived from an EMBL/GenBank/DDBJ whole genome shotgun (WGS) entry which is preliminary data.</text>
</comment>
<dbReference type="Proteomes" id="UP000598297">
    <property type="component" value="Unassembled WGS sequence"/>
</dbReference>
<evidence type="ECO:0000313" key="2">
    <source>
        <dbReference type="EMBL" id="NBE50636.1"/>
    </source>
</evidence>
<feature type="compositionally biased region" description="Basic and acidic residues" evidence="1">
    <location>
        <begin position="1"/>
        <end position="27"/>
    </location>
</feature>
<feature type="compositionally biased region" description="Polar residues" evidence="1">
    <location>
        <begin position="28"/>
        <end position="40"/>
    </location>
</feature>
<gene>
    <name evidence="2" type="ORF">GUY60_04185</name>
</gene>
<reference evidence="2" key="1">
    <citation type="submission" date="2020-01" db="EMBL/GenBank/DDBJ databases">
        <title>Whole-genome analyses of novel actinobacteria.</title>
        <authorList>
            <person name="Sahin N."/>
        </authorList>
    </citation>
    <scope>NUCLEOTIDE SEQUENCE</scope>
    <source>
        <strain evidence="2">YC537</strain>
    </source>
</reference>
<name>A0A964UKC7_9ACTN</name>
<sequence length="109" mass="12687">MTEFRDTFDRQARVRHREEQNTADRWRTTPTVHSRAQTGHVITSPRCIAATRRRACSRARHRRDLHVPEQNTAAADFVGGSGTPHSRQYRRTVPPDLMTTRIQPYRPPD</sequence>
<organism evidence="2 3">
    <name type="scientific">Streptomyces boluensis</name>
    <dbReference type="NCBI Taxonomy" id="1775135"/>
    <lineage>
        <taxon>Bacteria</taxon>
        <taxon>Bacillati</taxon>
        <taxon>Actinomycetota</taxon>
        <taxon>Actinomycetes</taxon>
        <taxon>Kitasatosporales</taxon>
        <taxon>Streptomycetaceae</taxon>
        <taxon>Streptomyces</taxon>
    </lineage>
</organism>
<accession>A0A964UKC7</accession>
<protein>
    <submittedName>
        <fullName evidence="2">Uncharacterized protein</fullName>
    </submittedName>
</protein>
<evidence type="ECO:0000313" key="3">
    <source>
        <dbReference type="Proteomes" id="UP000598297"/>
    </source>
</evidence>
<dbReference type="AlphaFoldDB" id="A0A964UKC7"/>
<feature type="region of interest" description="Disordered" evidence="1">
    <location>
        <begin position="1"/>
        <end position="40"/>
    </location>
</feature>